<dbReference type="PROSITE" id="PS51687">
    <property type="entry name" value="SAM_MT_RNA_M5U"/>
    <property type="match status" value="1"/>
</dbReference>
<protein>
    <recommendedName>
        <fullName evidence="4">tRNA (uracil(54)-C(5))-methyltransferase</fullName>
        <ecNumber evidence="4">2.1.1.35</ecNumber>
    </recommendedName>
</protein>
<dbReference type="Pfam" id="PF13847">
    <property type="entry name" value="Methyltransf_31"/>
    <property type="match status" value="1"/>
</dbReference>
<dbReference type="PANTHER" id="PTHR45904">
    <property type="entry name" value="TRNA (URACIL-5-)-METHYLTRANSFERASE"/>
    <property type="match status" value="1"/>
</dbReference>
<evidence type="ECO:0000256" key="3">
    <source>
        <dbReference type="ARBA" id="ARBA00022691"/>
    </source>
</evidence>
<dbReference type="EC" id="2.1.1.35" evidence="4"/>
<feature type="binding site" evidence="6">
    <location>
        <position position="279"/>
    </location>
    <ligand>
        <name>S-adenosyl-L-methionine</name>
        <dbReference type="ChEBI" id="CHEBI:59789"/>
    </ligand>
</feature>
<dbReference type="GO" id="GO:0003723">
    <property type="term" value="F:RNA binding"/>
    <property type="evidence" value="ECO:0007669"/>
    <property type="project" value="TreeGrafter"/>
</dbReference>
<dbReference type="Gene3D" id="3.40.50.150">
    <property type="entry name" value="Vaccinia Virus protein VP39"/>
    <property type="match status" value="1"/>
</dbReference>
<accession>A0A132AG94</accession>
<dbReference type="PANTHER" id="PTHR45904:SF1">
    <property type="entry name" value="TRNA (URACIL-5-)-METHYLTRANSFERASE HOMOLOG B"/>
    <property type="match status" value="1"/>
</dbReference>
<dbReference type="GO" id="GO:0030697">
    <property type="term" value="F:tRNA (uracil(54)-C5)-methyltransferase activity, S-adenosyl methionine-dependent"/>
    <property type="evidence" value="ECO:0007669"/>
    <property type="project" value="UniProtKB-EC"/>
</dbReference>
<evidence type="ECO:0000313" key="9">
    <source>
        <dbReference type="Proteomes" id="UP000616769"/>
    </source>
</evidence>
<gene>
    <name evidence="8" type="ORF">QR98_0083840</name>
</gene>
<keyword evidence="3 6" id="KW-0949">S-adenosyl-L-methionine</keyword>
<comment type="caution">
    <text evidence="8">The sequence shown here is derived from an EMBL/GenBank/DDBJ whole genome shotgun (WGS) entry which is preliminary data.</text>
</comment>
<evidence type="ECO:0000313" key="8">
    <source>
        <dbReference type="EMBL" id="KPM09839.1"/>
    </source>
</evidence>
<dbReference type="InterPro" id="IPR025714">
    <property type="entry name" value="Methyltranfer_dom"/>
</dbReference>
<dbReference type="Gene3D" id="2.40.50.1070">
    <property type="match status" value="1"/>
</dbReference>
<dbReference type="InterPro" id="IPR029063">
    <property type="entry name" value="SAM-dependent_MTases_sf"/>
</dbReference>
<dbReference type="Proteomes" id="UP000616769">
    <property type="component" value="Unassembled WGS sequence"/>
</dbReference>
<evidence type="ECO:0000256" key="5">
    <source>
        <dbReference type="ARBA" id="ARBA00047278"/>
    </source>
</evidence>
<sequence>MPLYPIPYGQQIKIKSIRSKNILQSFGEKLKNLNQSIRFNSHHLPCPLEPLRPSPSIDSYRNKDEFSVWPGFDDNPKTVGFFVGKPSANDRVICVEPDKIIISKQSHLDLAKKFQNYLREVSPYDVCQNYGLGGHWRRFHVRSNLRNEHMVTAIMHPQDLNETELAEEMKRFRSYFVDNSLISSLYFHTSRHTRSTHTNEPYFHLAGNETITESLFDRNFIISPSSFFQINTTAAEILYRVIMTEMKLTKRTTVLDLCCGTGVLSVLVADQVRKVIGIDSSRSAIEDAKRNADLNSVKNANFIVGTIEEELPKLLQENYLKEPVIAVVNPSRQGLHPSVIDVLKRISYIERLVYVSCKPEGDAMRNFVQLCQRSKQCATSFWPINAIPVDMFPQTEHCELIITFERFG</sequence>
<proteinExistence type="inferred from homology"/>
<evidence type="ECO:0000256" key="1">
    <source>
        <dbReference type="ARBA" id="ARBA00022603"/>
    </source>
</evidence>
<keyword evidence="2 6" id="KW-0808">Transferase</keyword>
<dbReference type="AlphaFoldDB" id="A0A132AG94"/>
<feature type="domain" description="Methyltransferase" evidence="7">
    <location>
        <begin position="249"/>
        <end position="316"/>
    </location>
</feature>
<keyword evidence="1 6" id="KW-0489">Methyltransferase</keyword>
<dbReference type="VEuPathDB" id="VectorBase:SSCA004751"/>
<feature type="active site" description="Nucleophile" evidence="6">
    <location>
        <position position="357"/>
    </location>
</feature>
<name>A0A132AG94_SARSC</name>
<dbReference type="EMBL" id="JXLN01014135">
    <property type="protein sequence ID" value="KPM09839.1"/>
    <property type="molecule type" value="Genomic_DNA"/>
</dbReference>
<evidence type="ECO:0000256" key="2">
    <source>
        <dbReference type="ARBA" id="ARBA00022679"/>
    </source>
</evidence>
<dbReference type="GO" id="GO:0032259">
    <property type="term" value="P:methylation"/>
    <property type="evidence" value="ECO:0007669"/>
    <property type="project" value="UniProtKB-KW"/>
</dbReference>
<evidence type="ECO:0000256" key="6">
    <source>
        <dbReference type="PROSITE-ProRule" id="PRU01024"/>
    </source>
</evidence>
<comment type="caution">
    <text evidence="6">Lacks conserved residue(s) required for the propagation of feature annotation.</text>
</comment>
<dbReference type="OrthoDB" id="10250660at2759"/>
<evidence type="ECO:0000259" key="7">
    <source>
        <dbReference type="Pfam" id="PF13847"/>
    </source>
</evidence>
<feature type="binding site" evidence="6">
    <location>
        <position position="229"/>
    </location>
    <ligand>
        <name>S-adenosyl-L-methionine</name>
        <dbReference type="ChEBI" id="CHEBI:59789"/>
    </ligand>
</feature>
<comment type="catalytic activity">
    <reaction evidence="5">
        <text>uridine(54) in tRNA + S-adenosyl-L-methionine = 5-methyluridine(54) in tRNA + S-adenosyl-L-homocysteine + H(+)</text>
        <dbReference type="Rhea" id="RHEA:42712"/>
        <dbReference type="Rhea" id="RHEA-COMP:10167"/>
        <dbReference type="Rhea" id="RHEA-COMP:10193"/>
        <dbReference type="ChEBI" id="CHEBI:15378"/>
        <dbReference type="ChEBI" id="CHEBI:57856"/>
        <dbReference type="ChEBI" id="CHEBI:59789"/>
        <dbReference type="ChEBI" id="CHEBI:65315"/>
        <dbReference type="ChEBI" id="CHEBI:74447"/>
        <dbReference type="EC" id="2.1.1.35"/>
    </reaction>
    <physiologicalReaction direction="left-to-right" evidence="5">
        <dbReference type="Rhea" id="RHEA:42713"/>
    </physiologicalReaction>
</comment>
<dbReference type="CDD" id="cd02440">
    <property type="entry name" value="AdoMet_MTases"/>
    <property type="match status" value="1"/>
</dbReference>
<dbReference type="GO" id="GO:0006396">
    <property type="term" value="P:RNA processing"/>
    <property type="evidence" value="ECO:0007669"/>
    <property type="project" value="InterPro"/>
</dbReference>
<evidence type="ECO:0000256" key="4">
    <source>
        <dbReference type="ARBA" id="ARBA00033763"/>
    </source>
</evidence>
<dbReference type="InterPro" id="IPR010280">
    <property type="entry name" value="U5_MeTrfase_fam"/>
</dbReference>
<reference evidence="8 9" key="1">
    <citation type="journal article" date="2015" name="Parasit. Vectors">
        <title>Draft genome of the scabies mite.</title>
        <authorList>
            <person name="Rider S.D.Jr."/>
            <person name="Morgan M.S."/>
            <person name="Arlian L.G."/>
        </authorList>
    </citation>
    <scope>NUCLEOTIDE SEQUENCE [LARGE SCALE GENOMIC DNA]</scope>
    <source>
        <strain evidence="8">Arlian Lab</strain>
    </source>
</reference>
<dbReference type="SUPFAM" id="SSF53335">
    <property type="entry name" value="S-adenosyl-L-methionine-dependent methyltransferases"/>
    <property type="match status" value="1"/>
</dbReference>
<feature type="binding site" evidence="6">
    <location>
        <position position="329"/>
    </location>
    <ligand>
        <name>S-adenosyl-L-methionine</name>
        <dbReference type="ChEBI" id="CHEBI:59789"/>
    </ligand>
</feature>
<dbReference type="InterPro" id="IPR045850">
    <property type="entry name" value="TRM2_met"/>
</dbReference>
<organism evidence="8 9">
    <name type="scientific">Sarcoptes scabiei</name>
    <name type="common">Itch mite</name>
    <name type="synonym">Acarus scabiei</name>
    <dbReference type="NCBI Taxonomy" id="52283"/>
    <lineage>
        <taxon>Eukaryota</taxon>
        <taxon>Metazoa</taxon>
        <taxon>Ecdysozoa</taxon>
        <taxon>Arthropoda</taxon>
        <taxon>Chelicerata</taxon>
        <taxon>Arachnida</taxon>
        <taxon>Acari</taxon>
        <taxon>Acariformes</taxon>
        <taxon>Sarcoptiformes</taxon>
        <taxon>Astigmata</taxon>
        <taxon>Psoroptidia</taxon>
        <taxon>Sarcoptoidea</taxon>
        <taxon>Sarcoptidae</taxon>
        <taxon>Sarcoptinae</taxon>
        <taxon>Sarcoptes</taxon>
    </lineage>
</organism>
<comment type="similarity">
    <text evidence="6">Belongs to the class I-like SAM-binding methyltransferase superfamily. RNA M5U methyltransferase family.</text>
</comment>